<organism evidence="1">
    <name type="scientific">Anguilla anguilla</name>
    <name type="common">European freshwater eel</name>
    <name type="synonym">Muraena anguilla</name>
    <dbReference type="NCBI Taxonomy" id="7936"/>
    <lineage>
        <taxon>Eukaryota</taxon>
        <taxon>Metazoa</taxon>
        <taxon>Chordata</taxon>
        <taxon>Craniata</taxon>
        <taxon>Vertebrata</taxon>
        <taxon>Euteleostomi</taxon>
        <taxon>Actinopterygii</taxon>
        <taxon>Neopterygii</taxon>
        <taxon>Teleostei</taxon>
        <taxon>Anguilliformes</taxon>
        <taxon>Anguillidae</taxon>
        <taxon>Anguilla</taxon>
    </lineage>
</organism>
<evidence type="ECO:0000313" key="1">
    <source>
        <dbReference type="EMBL" id="JAH10831.1"/>
    </source>
</evidence>
<reference evidence="1" key="2">
    <citation type="journal article" date="2015" name="Fish Shellfish Immunol.">
        <title>Early steps in the European eel (Anguilla anguilla)-Vibrio vulnificus interaction in the gills: Role of the RtxA13 toxin.</title>
        <authorList>
            <person name="Callol A."/>
            <person name="Pajuelo D."/>
            <person name="Ebbesson L."/>
            <person name="Teles M."/>
            <person name="MacKenzie S."/>
            <person name="Amaro C."/>
        </authorList>
    </citation>
    <scope>NUCLEOTIDE SEQUENCE</scope>
</reference>
<proteinExistence type="predicted"/>
<protein>
    <submittedName>
        <fullName evidence="1">Uncharacterized protein</fullName>
    </submittedName>
</protein>
<accession>A0A0E9Q1T4</accession>
<reference evidence="1" key="1">
    <citation type="submission" date="2014-11" db="EMBL/GenBank/DDBJ databases">
        <authorList>
            <person name="Amaro Gonzalez C."/>
        </authorList>
    </citation>
    <scope>NUCLEOTIDE SEQUENCE</scope>
</reference>
<dbReference type="EMBL" id="GBXM01097746">
    <property type="protein sequence ID" value="JAH10831.1"/>
    <property type="molecule type" value="Transcribed_RNA"/>
</dbReference>
<dbReference type="AlphaFoldDB" id="A0A0E9Q1T4"/>
<sequence>MGKNFLWAWLKAPMRSCLLFSQTQGHTHVKDSIRKEYCTLAAAMRSHSKLMGTPPNPC</sequence>
<name>A0A0E9Q1T4_ANGAN</name>